<dbReference type="Proteomes" id="UP000827549">
    <property type="component" value="Chromosome 3"/>
</dbReference>
<name>A0AAF0Y922_9TREE</name>
<dbReference type="PANTHER" id="PTHR44145:SF3">
    <property type="entry name" value="DNAJ HOMOLOG SUBFAMILY A MEMBER 3, MITOCHONDRIAL"/>
    <property type="match status" value="1"/>
</dbReference>
<keyword evidence="1" id="KW-0143">Chaperone</keyword>
<gene>
    <name evidence="4" type="primary">dnaJ_1</name>
    <name evidence="4" type="ORF">LOC62_03G003707</name>
</gene>
<evidence type="ECO:0000259" key="3">
    <source>
        <dbReference type="PROSITE" id="PS50076"/>
    </source>
</evidence>
<dbReference type="InterPro" id="IPR018253">
    <property type="entry name" value="DnaJ_domain_CS"/>
</dbReference>
<protein>
    <submittedName>
        <fullName evidence="4">Chaperone protein DnaJ</fullName>
    </submittedName>
</protein>
<evidence type="ECO:0000313" key="5">
    <source>
        <dbReference type="Proteomes" id="UP000827549"/>
    </source>
</evidence>
<dbReference type="InterPro" id="IPR051938">
    <property type="entry name" value="Apopto_cytoskel_mod"/>
</dbReference>
<dbReference type="EMBL" id="CP086716">
    <property type="protein sequence ID" value="WOO80196.1"/>
    <property type="molecule type" value="Genomic_DNA"/>
</dbReference>
<accession>A0AAF0Y922</accession>
<dbReference type="PROSITE" id="PS00636">
    <property type="entry name" value="DNAJ_1"/>
    <property type="match status" value="1"/>
</dbReference>
<feature type="compositionally biased region" description="Basic and acidic residues" evidence="2">
    <location>
        <begin position="211"/>
        <end position="225"/>
    </location>
</feature>
<feature type="region of interest" description="Disordered" evidence="2">
    <location>
        <begin position="1"/>
        <end position="110"/>
    </location>
</feature>
<feature type="compositionally biased region" description="Basic and acidic residues" evidence="2">
    <location>
        <begin position="275"/>
        <end position="287"/>
    </location>
</feature>
<sequence length="287" mass="30488">MSGRAAVSTATRAWGCAVGGPRHTPSGGASQLRPFWPPASSSSSSSIPSLLTPATRRFSTTAHRHARKQDHYAVFGLPRNASKAQIKARFYELSKQHHPDAAGGSGSADKFHTLNDAYAVLGDDGARAAYDASSSPASSRGVGSEGSSFHPHSPQSRRSSGPHRAWGGGRAPPPPSWAGRRKVAPDLGWGAGMGGTMPGYSAPHSAHGRWGRKEEKRRQGESRLDEDVAGESVGLRFVIVLLVLIVVWSLGSTVAKADGGEEEEEEEERGDDDETWPRRHAVDTPTT</sequence>
<reference evidence="4" key="1">
    <citation type="submission" date="2023-10" db="EMBL/GenBank/DDBJ databases">
        <authorList>
            <person name="Noh H."/>
        </authorList>
    </citation>
    <scope>NUCLEOTIDE SEQUENCE</scope>
    <source>
        <strain evidence="4">DUCC4014</strain>
    </source>
</reference>
<proteinExistence type="predicted"/>
<dbReference type="Pfam" id="PF00226">
    <property type="entry name" value="DnaJ"/>
    <property type="match status" value="1"/>
</dbReference>
<evidence type="ECO:0000256" key="2">
    <source>
        <dbReference type="SAM" id="MobiDB-lite"/>
    </source>
</evidence>
<feature type="compositionally biased region" description="Low complexity" evidence="2">
    <location>
        <begin position="128"/>
        <end position="139"/>
    </location>
</feature>
<dbReference type="PANTHER" id="PTHR44145">
    <property type="entry name" value="DNAJ HOMOLOG SUBFAMILY A MEMBER 3, MITOCHONDRIAL"/>
    <property type="match status" value="1"/>
</dbReference>
<feature type="compositionally biased region" description="Acidic residues" evidence="2">
    <location>
        <begin position="260"/>
        <end position="274"/>
    </location>
</feature>
<feature type="compositionally biased region" description="Basic and acidic residues" evidence="2">
    <location>
        <begin position="89"/>
        <end position="100"/>
    </location>
</feature>
<keyword evidence="5" id="KW-1185">Reference proteome</keyword>
<dbReference type="AlphaFoldDB" id="A0AAF0Y922"/>
<dbReference type="InterPro" id="IPR001623">
    <property type="entry name" value="DnaJ_domain"/>
</dbReference>
<dbReference type="RefSeq" id="XP_062626228.1">
    <property type="nucleotide sequence ID" value="XM_062770244.1"/>
</dbReference>
<feature type="domain" description="J" evidence="3">
    <location>
        <begin position="70"/>
        <end position="134"/>
    </location>
</feature>
<dbReference type="Gene3D" id="1.10.287.110">
    <property type="entry name" value="DnaJ domain"/>
    <property type="match status" value="1"/>
</dbReference>
<organism evidence="4 5">
    <name type="scientific">Vanrija pseudolonga</name>
    <dbReference type="NCBI Taxonomy" id="143232"/>
    <lineage>
        <taxon>Eukaryota</taxon>
        <taxon>Fungi</taxon>
        <taxon>Dikarya</taxon>
        <taxon>Basidiomycota</taxon>
        <taxon>Agaricomycotina</taxon>
        <taxon>Tremellomycetes</taxon>
        <taxon>Trichosporonales</taxon>
        <taxon>Trichosporonaceae</taxon>
        <taxon>Vanrija</taxon>
    </lineage>
</organism>
<dbReference type="PROSITE" id="PS50076">
    <property type="entry name" value="DNAJ_2"/>
    <property type="match status" value="1"/>
</dbReference>
<feature type="region of interest" description="Disordered" evidence="2">
    <location>
        <begin position="254"/>
        <end position="287"/>
    </location>
</feature>
<feature type="compositionally biased region" description="Low complexity" evidence="2">
    <location>
        <begin position="38"/>
        <end position="55"/>
    </location>
</feature>
<dbReference type="PRINTS" id="PR00625">
    <property type="entry name" value="JDOMAIN"/>
</dbReference>
<dbReference type="SUPFAM" id="SSF46565">
    <property type="entry name" value="Chaperone J-domain"/>
    <property type="match status" value="1"/>
</dbReference>
<feature type="region of interest" description="Disordered" evidence="2">
    <location>
        <begin position="128"/>
        <end position="225"/>
    </location>
</feature>
<dbReference type="SMART" id="SM00271">
    <property type="entry name" value="DnaJ"/>
    <property type="match status" value="1"/>
</dbReference>
<evidence type="ECO:0000256" key="1">
    <source>
        <dbReference type="ARBA" id="ARBA00023186"/>
    </source>
</evidence>
<dbReference type="GeneID" id="87806948"/>
<dbReference type="InterPro" id="IPR036869">
    <property type="entry name" value="J_dom_sf"/>
</dbReference>
<evidence type="ECO:0000313" key="4">
    <source>
        <dbReference type="EMBL" id="WOO80196.1"/>
    </source>
</evidence>
<dbReference type="CDD" id="cd06257">
    <property type="entry name" value="DnaJ"/>
    <property type="match status" value="1"/>
</dbReference>